<dbReference type="Gene3D" id="3.90.550.10">
    <property type="entry name" value="Spore Coat Polysaccharide Biosynthesis Protein SpsA, Chain A"/>
    <property type="match status" value="1"/>
</dbReference>
<dbReference type="SUPFAM" id="SSF53448">
    <property type="entry name" value="Nucleotide-diphospho-sugar transferases"/>
    <property type="match status" value="1"/>
</dbReference>
<dbReference type="EMBL" id="SGWY01000001">
    <property type="protein sequence ID" value="RZS68763.1"/>
    <property type="molecule type" value="Genomic_DNA"/>
</dbReference>
<dbReference type="AlphaFoldDB" id="A0A4Q7MM61"/>
<evidence type="ECO:0008006" key="3">
    <source>
        <dbReference type="Google" id="ProtNLM"/>
    </source>
</evidence>
<evidence type="ECO:0000313" key="2">
    <source>
        <dbReference type="Proteomes" id="UP000293289"/>
    </source>
</evidence>
<organism evidence="1 2">
    <name type="scientific">Agromyces ramosus</name>
    <dbReference type="NCBI Taxonomy" id="33879"/>
    <lineage>
        <taxon>Bacteria</taxon>
        <taxon>Bacillati</taxon>
        <taxon>Actinomycetota</taxon>
        <taxon>Actinomycetes</taxon>
        <taxon>Micrococcales</taxon>
        <taxon>Microbacteriaceae</taxon>
        <taxon>Agromyces</taxon>
    </lineage>
</organism>
<dbReference type="InterPro" id="IPR029044">
    <property type="entry name" value="Nucleotide-diphossugar_trans"/>
</dbReference>
<protein>
    <recommendedName>
        <fullName evidence="3">Galactosyltransferase-like protein</fullName>
    </recommendedName>
</protein>
<keyword evidence="2" id="KW-1185">Reference proteome</keyword>
<evidence type="ECO:0000313" key="1">
    <source>
        <dbReference type="EMBL" id="RZS68763.1"/>
    </source>
</evidence>
<accession>A0A4Q7MM61</accession>
<dbReference type="Proteomes" id="UP000293289">
    <property type="component" value="Unassembled WGS sequence"/>
</dbReference>
<proteinExistence type="predicted"/>
<name>A0A4Q7MM61_9MICO</name>
<gene>
    <name evidence="1" type="ORF">EV187_1201</name>
</gene>
<sequence>MIPWRATPSRLEAFERVVAWYELTLPEFAIRTLDTDDEQFALARIRNLAVSILDDPDDVVVINDADTFPEPEPLRAAVVAAADSGRVQLPYTAYHWLGPEGSAQFAAGAAPRDCTFELVHRACSGVYVTTRRTWEAHGGQDERFRGWGFEDVAWYLAHETLLGAPPQRHEGRVYALDHAVETRAGEQYERNARLMQRYRDAAGDVAAMAELVGERQAASAARASSGPGAAA</sequence>
<comment type="caution">
    <text evidence="1">The sequence shown here is derived from an EMBL/GenBank/DDBJ whole genome shotgun (WGS) entry which is preliminary data.</text>
</comment>
<reference evidence="1 2" key="1">
    <citation type="submission" date="2019-02" db="EMBL/GenBank/DDBJ databases">
        <title>Genomic Encyclopedia of Type Strains, Phase IV (KMG-IV): sequencing the most valuable type-strain genomes for metagenomic binning, comparative biology and taxonomic classification.</title>
        <authorList>
            <person name="Goeker M."/>
        </authorList>
    </citation>
    <scope>NUCLEOTIDE SEQUENCE [LARGE SCALE GENOMIC DNA]</scope>
    <source>
        <strain evidence="1 2">DSM 43045</strain>
    </source>
</reference>